<feature type="region of interest" description="Disordered" evidence="1">
    <location>
        <begin position="94"/>
        <end position="147"/>
    </location>
</feature>
<name>A0A1G2K5N8_9BACT</name>
<accession>A0A1G2K5N8</accession>
<dbReference type="EMBL" id="MHQC01000031">
    <property type="protein sequence ID" value="OGZ94695.1"/>
    <property type="molecule type" value="Genomic_DNA"/>
</dbReference>
<gene>
    <name evidence="2" type="ORF">A2633_02630</name>
</gene>
<proteinExistence type="predicted"/>
<protein>
    <submittedName>
        <fullName evidence="2">Uncharacterized protein</fullName>
    </submittedName>
</protein>
<feature type="compositionally biased region" description="Basic and acidic residues" evidence="1">
    <location>
        <begin position="107"/>
        <end position="147"/>
    </location>
</feature>
<evidence type="ECO:0000256" key="1">
    <source>
        <dbReference type="SAM" id="MobiDB-lite"/>
    </source>
</evidence>
<reference evidence="2 3" key="1">
    <citation type="journal article" date="2016" name="Nat. Commun.">
        <title>Thousands of microbial genomes shed light on interconnected biogeochemical processes in an aquifer system.</title>
        <authorList>
            <person name="Anantharaman K."/>
            <person name="Brown C.T."/>
            <person name="Hug L.A."/>
            <person name="Sharon I."/>
            <person name="Castelle C.J."/>
            <person name="Probst A.J."/>
            <person name="Thomas B.C."/>
            <person name="Singh A."/>
            <person name="Wilkins M.J."/>
            <person name="Karaoz U."/>
            <person name="Brodie E.L."/>
            <person name="Williams K.H."/>
            <person name="Hubbard S.S."/>
            <person name="Banfield J.F."/>
        </authorList>
    </citation>
    <scope>NUCLEOTIDE SEQUENCE [LARGE SCALE GENOMIC DNA]</scope>
</reference>
<evidence type="ECO:0000313" key="2">
    <source>
        <dbReference type="EMBL" id="OGZ94695.1"/>
    </source>
</evidence>
<evidence type="ECO:0000313" key="3">
    <source>
        <dbReference type="Proteomes" id="UP000177152"/>
    </source>
</evidence>
<comment type="caution">
    <text evidence="2">The sequence shown here is derived from an EMBL/GenBank/DDBJ whole genome shotgun (WGS) entry which is preliminary data.</text>
</comment>
<organism evidence="2 3">
    <name type="scientific">Candidatus Sungbacteria bacterium RIFCSPHIGHO2_01_FULL_47_32</name>
    <dbReference type="NCBI Taxonomy" id="1802264"/>
    <lineage>
        <taxon>Bacteria</taxon>
        <taxon>Candidatus Sungiibacteriota</taxon>
    </lineage>
</organism>
<dbReference type="Proteomes" id="UP000177152">
    <property type="component" value="Unassembled WGS sequence"/>
</dbReference>
<sequence>MSKREKHEKPNEDLLVKLRSGQLISWRGTDEYGFPDRRYGVVRLVEENVIQIFDGGKLISFSKQELKTQKVRSLTPNNAVKTLNDRVSTNTLSSMLSQARSESYSEGESRAEAEYSRARSEAYERLPQEEKNRIRWEQERASDRLVN</sequence>
<dbReference type="AlphaFoldDB" id="A0A1G2K5N8"/>